<dbReference type="KEGG" id="sgp:SpiGrapes_1692"/>
<keyword evidence="2" id="KW-1185">Reference proteome</keyword>
<dbReference type="Gene3D" id="2.60.120.560">
    <property type="entry name" value="Exo-inulinase, domain 1"/>
    <property type="match status" value="1"/>
</dbReference>
<accession>G8QWY7</accession>
<dbReference type="HOGENOM" id="CLU_407543_0_0_12"/>
<dbReference type="PANTHER" id="PTHR43118">
    <property type="entry name" value="RHAMNOGALACTURONAN LYASE (EUROFUNG)"/>
    <property type="match status" value="1"/>
</dbReference>
<dbReference type="PANTHER" id="PTHR43118:SF1">
    <property type="entry name" value="RHAMNOGALACTURONAN LYASE (EUROFUNG)"/>
    <property type="match status" value="1"/>
</dbReference>
<dbReference type="Proteomes" id="UP000005632">
    <property type="component" value="Chromosome"/>
</dbReference>
<dbReference type="eggNOG" id="ENOG502Z7XN">
    <property type="taxonomic scope" value="Bacteria"/>
</dbReference>
<dbReference type="AlphaFoldDB" id="G8QWY7"/>
<sequence length="673" mass="76464">MSDICLFEDDFSLFPLGPFPFDSEHSAMGEYHYYPESGFTGKWYDPITNFDYKGPTWLVSQPFLNGTRIMEQMRIEKPKAKGAIPTLVAGDGDWSDYTLVAKLRALSSEQICGVLFRYQTSMMHYGLFLVSGGLELHRVAKLERTVLCRVDVLWSCDTFQELTVQVEGPLITASLDGKPLLHYSDGQYQTGCIALCACMPTQYASVAVTATAAVVSRLQEKRAKEASELALLKLSHAQPRLWNVIDLKDFGAGRQIRFGHLTGTDELFFVMCQHQRRVYKDRYPFISCMTAVSLVTGDVLWQIGESRDSEDVIQITTDLPFQIYDIDNDGVDEVIASWDFQLFILDGRTGEIKKSIPTPENVEPVESLCGVEFGHHAFKRLNIDAIRIVNVSGKERPSDILIKDRYSRLWVFNDKLELLWKFSHNNTGHFPYAYDFDGDGCDELFSCYNMIDSKGNLVWELPVEIDHTDEIVIGKIDPDKEEMLAIVSGWEGFMLVDKQGSILFRDINGHGQRISVGTYCPDRAGLQICTTTFWGSQGILYLYDCKGHELWHKEMRCNGNIIAPVNWDGNGVDLLLLNGNTMNGGMLEGSGNVVVRFPDDGHPDLCAEVVDCTGDRRDEIVLWDRKRMYIYTQDQDISPQGMEYAPHKYPLYNSSNYRGEYCFPHWEKAREQK</sequence>
<protein>
    <recommendedName>
        <fullName evidence="3">FG-GAP repeat protein</fullName>
    </recommendedName>
</protein>
<dbReference type="SUPFAM" id="SSF50998">
    <property type="entry name" value="Quinoprotein alcohol dehydrogenase-like"/>
    <property type="match status" value="1"/>
</dbReference>
<gene>
    <name evidence="1" type="ordered locus">SpiGrapes_1692</name>
</gene>
<evidence type="ECO:0000313" key="1">
    <source>
        <dbReference type="EMBL" id="AEV29491.1"/>
    </source>
</evidence>
<organism evidence="1 2">
    <name type="scientific">Sphaerochaeta pleomorpha (strain ATCC BAA-1885 / DSM 22778 / Grapes)</name>
    <dbReference type="NCBI Taxonomy" id="158190"/>
    <lineage>
        <taxon>Bacteria</taxon>
        <taxon>Pseudomonadati</taxon>
        <taxon>Spirochaetota</taxon>
        <taxon>Spirochaetia</taxon>
        <taxon>Spirochaetales</taxon>
        <taxon>Sphaerochaetaceae</taxon>
        <taxon>Sphaerochaeta</taxon>
    </lineage>
</organism>
<name>G8QWY7_SPHPG</name>
<evidence type="ECO:0008006" key="3">
    <source>
        <dbReference type="Google" id="ProtNLM"/>
    </source>
</evidence>
<dbReference type="STRING" id="158190.SpiGrapes_1692"/>
<dbReference type="RefSeq" id="WP_014270334.1">
    <property type="nucleotide sequence ID" value="NC_016633.1"/>
</dbReference>
<proteinExistence type="predicted"/>
<dbReference type="OrthoDB" id="9816120at2"/>
<dbReference type="InterPro" id="IPR034641">
    <property type="entry name" value="RGL11"/>
</dbReference>
<reference evidence="1 2" key="1">
    <citation type="submission" date="2011-11" db="EMBL/GenBank/DDBJ databases">
        <title>Complete sequence of Spirochaeta sp. grapes.</title>
        <authorList>
            <consortium name="US DOE Joint Genome Institute"/>
            <person name="Lucas S."/>
            <person name="Han J."/>
            <person name="Lapidus A."/>
            <person name="Cheng J.-F."/>
            <person name="Goodwin L."/>
            <person name="Pitluck S."/>
            <person name="Peters L."/>
            <person name="Ovchinnikova G."/>
            <person name="Munk A.C."/>
            <person name="Detter J.C."/>
            <person name="Han C."/>
            <person name="Tapia R."/>
            <person name="Land M."/>
            <person name="Hauser L."/>
            <person name="Kyrpides N."/>
            <person name="Ivanova N."/>
            <person name="Pagani I."/>
            <person name="Ritalahtilisa K."/>
            <person name="Loeffler F."/>
            <person name="Woyke T."/>
        </authorList>
    </citation>
    <scope>NUCLEOTIDE SEQUENCE [LARGE SCALE GENOMIC DNA]</scope>
    <source>
        <strain evidence="2">ATCC BAA-1885 / DSM 22778 / Grapes</strain>
    </source>
</reference>
<dbReference type="EMBL" id="CP003155">
    <property type="protein sequence ID" value="AEV29491.1"/>
    <property type="molecule type" value="Genomic_DNA"/>
</dbReference>
<dbReference type="InterPro" id="IPR011047">
    <property type="entry name" value="Quinoprotein_ADH-like_sf"/>
</dbReference>
<evidence type="ECO:0000313" key="2">
    <source>
        <dbReference type="Proteomes" id="UP000005632"/>
    </source>
</evidence>